<keyword evidence="3" id="KW-1133">Transmembrane helix</keyword>
<accession>A0ABV1GXU1</accession>
<gene>
    <name evidence="6" type="ORF">WMO46_08010</name>
</gene>
<evidence type="ECO:0000256" key="1">
    <source>
        <dbReference type="ARBA" id="ARBA00004167"/>
    </source>
</evidence>
<protein>
    <submittedName>
        <fullName evidence="6">TonB family protein</fullName>
    </submittedName>
</protein>
<dbReference type="RefSeq" id="WP_349094153.1">
    <property type="nucleotide sequence ID" value="NZ_JBBMFL010000007.1"/>
</dbReference>
<dbReference type="Proteomes" id="UP001460202">
    <property type="component" value="Unassembled WGS sequence"/>
</dbReference>
<keyword evidence="4" id="KW-0472">Membrane</keyword>
<dbReference type="InterPro" id="IPR006260">
    <property type="entry name" value="TonB/TolA_C"/>
</dbReference>
<organism evidence="6 7">
    <name type="scientific">Alistipes intestinihominis</name>
    <dbReference type="NCBI Taxonomy" id="3133172"/>
    <lineage>
        <taxon>Bacteria</taxon>
        <taxon>Pseudomonadati</taxon>
        <taxon>Bacteroidota</taxon>
        <taxon>Bacteroidia</taxon>
        <taxon>Bacteroidales</taxon>
        <taxon>Rikenellaceae</taxon>
        <taxon>Alistipes</taxon>
    </lineage>
</organism>
<dbReference type="Gene3D" id="3.30.1150.10">
    <property type="match status" value="1"/>
</dbReference>
<keyword evidence="7" id="KW-1185">Reference proteome</keyword>
<evidence type="ECO:0000256" key="4">
    <source>
        <dbReference type="ARBA" id="ARBA00023136"/>
    </source>
</evidence>
<comment type="caution">
    <text evidence="6">The sequence shown here is derived from an EMBL/GenBank/DDBJ whole genome shotgun (WGS) entry which is preliminary data.</text>
</comment>
<sequence>MYYYDPDNKNPRRWAAVAAAVYCVLLAGSFALVSFDVSQAVEKPGDTILVDFTEPPVPEPPKPPVKIATEPRVHDVAAPVEQTAQVAGKDEVTQTPNPKALFKMNKGGADEPDNAGNPRAQQGEDKASGTGPGLNPDGLDQLDQGLKGRGLVGDLPRPSYPGSKSGKVVIRVTVDAKGRVTGASYEPKGSTTDAAELIEAAKAAARKARFTESRAAVQGGTITYIFRMQA</sequence>
<evidence type="ECO:0000256" key="3">
    <source>
        <dbReference type="ARBA" id="ARBA00022989"/>
    </source>
</evidence>
<evidence type="ECO:0000313" key="7">
    <source>
        <dbReference type="Proteomes" id="UP001460202"/>
    </source>
</evidence>
<reference evidence="6 7" key="1">
    <citation type="submission" date="2024-03" db="EMBL/GenBank/DDBJ databases">
        <title>Human intestinal bacterial collection.</title>
        <authorList>
            <person name="Pauvert C."/>
            <person name="Hitch T.C.A."/>
            <person name="Clavel T."/>
        </authorList>
    </citation>
    <scope>NUCLEOTIDE SEQUENCE [LARGE SCALE GENOMIC DNA]</scope>
    <source>
        <strain evidence="6 7">CLA-KB-H122</strain>
    </source>
</reference>
<dbReference type="EMBL" id="JBBMFL010000007">
    <property type="protein sequence ID" value="MEQ2544887.1"/>
    <property type="molecule type" value="Genomic_DNA"/>
</dbReference>
<evidence type="ECO:0000313" key="6">
    <source>
        <dbReference type="EMBL" id="MEQ2544887.1"/>
    </source>
</evidence>
<comment type="subcellular location">
    <subcellularLocation>
        <location evidence="1">Membrane</location>
        <topology evidence="1">Single-pass membrane protein</topology>
    </subcellularLocation>
</comment>
<evidence type="ECO:0000256" key="5">
    <source>
        <dbReference type="SAM" id="MobiDB-lite"/>
    </source>
</evidence>
<name>A0ABV1GXU1_9BACT</name>
<dbReference type="NCBIfam" id="TIGR01352">
    <property type="entry name" value="tonB_Cterm"/>
    <property type="match status" value="1"/>
</dbReference>
<keyword evidence="2" id="KW-0812">Transmembrane</keyword>
<evidence type="ECO:0000256" key="2">
    <source>
        <dbReference type="ARBA" id="ARBA00022692"/>
    </source>
</evidence>
<feature type="region of interest" description="Disordered" evidence="5">
    <location>
        <begin position="86"/>
        <end position="164"/>
    </location>
</feature>
<proteinExistence type="predicted"/>